<dbReference type="InterPro" id="IPR041699">
    <property type="entry name" value="AAA_32"/>
</dbReference>
<comment type="caution">
    <text evidence="6">The sequence shown here is derived from an EMBL/GenBank/DDBJ whole genome shotgun (WGS) entry which is preliminary data.</text>
</comment>
<dbReference type="GO" id="GO:0030163">
    <property type="term" value="P:protein catabolic process"/>
    <property type="evidence" value="ECO:0007669"/>
    <property type="project" value="InterPro"/>
</dbReference>
<organism evidence="6 7">
    <name type="scientific">Halanaerobium saccharolyticum</name>
    <dbReference type="NCBI Taxonomy" id="43595"/>
    <lineage>
        <taxon>Bacteria</taxon>
        <taxon>Bacillati</taxon>
        <taxon>Bacillota</taxon>
        <taxon>Clostridia</taxon>
        <taxon>Halanaerobiales</taxon>
        <taxon>Halanaerobiaceae</taxon>
        <taxon>Halanaerobium</taxon>
    </lineage>
</organism>
<feature type="active site" evidence="2">
    <location>
        <position position="657"/>
    </location>
</feature>
<protein>
    <recommendedName>
        <fullName evidence="2">endopeptidase La</fullName>
        <ecNumber evidence="2">3.4.21.53</ecNumber>
    </recommendedName>
</protein>
<evidence type="ECO:0000313" key="7">
    <source>
        <dbReference type="Proteomes" id="UP000295176"/>
    </source>
</evidence>
<evidence type="ECO:0000256" key="3">
    <source>
        <dbReference type="SAM" id="Coils"/>
    </source>
</evidence>
<feature type="region of interest" description="Disordered" evidence="4">
    <location>
        <begin position="781"/>
        <end position="805"/>
    </location>
</feature>
<dbReference type="InterPro" id="IPR008269">
    <property type="entry name" value="Lon_proteolytic"/>
</dbReference>
<dbReference type="InterPro" id="IPR027417">
    <property type="entry name" value="P-loop_NTPase"/>
</dbReference>
<dbReference type="Proteomes" id="UP000295176">
    <property type="component" value="Unassembled WGS sequence"/>
</dbReference>
<dbReference type="InterPro" id="IPR014721">
    <property type="entry name" value="Ribsml_uS5_D2-typ_fold_subgr"/>
</dbReference>
<comment type="similarity">
    <text evidence="2">Belongs to the peptidase S16 family.</text>
</comment>
<reference evidence="6 7" key="1">
    <citation type="submission" date="2019-03" db="EMBL/GenBank/DDBJ databases">
        <title>Subsurface microbial communities from deep shales in Ohio and West Virginia, USA.</title>
        <authorList>
            <person name="Wrighton K."/>
        </authorList>
    </citation>
    <scope>NUCLEOTIDE SEQUENCE [LARGE SCALE GENOMIC DNA]</scope>
    <source>
        <strain evidence="6 7">MSL 7</strain>
    </source>
</reference>
<evidence type="ECO:0000256" key="4">
    <source>
        <dbReference type="SAM" id="MobiDB-lite"/>
    </source>
</evidence>
<gene>
    <name evidence="6" type="ORF">C7957_11746</name>
</gene>
<dbReference type="SUPFAM" id="SSF52540">
    <property type="entry name" value="P-loop containing nucleoside triphosphate hydrolases"/>
    <property type="match status" value="1"/>
</dbReference>
<dbReference type="Gene3D" id="3.40.50.300">
    <property type="entry name" value="P-loop containing nucleotide triphosphate hydrolases"/>
    <property type="match status" value="2"/>
</dbReference>
<dbReference type="PANTHER" id="PTHR10046">
    <property type="entry name" value="ATP DEPENDENT LON PROTEASE FAMILY MEMBER"/>
    <property type="match status" value="1"/>
</dbReference>
<dbReference type="SUPFAM" id="SSF54211">
    <property type="entry name" value="Ribosomal protein S5 domain 2-like"/>
    <property type="match status" value="1"/>
</dbReference>
<dbReference type="InterPro" id="IPR027065">
    <property type="entry name" value="Lon_Prtase"/>
</dbReference>
<keyword evidence="2" id="KW-0378">Hydrolase</keyword>
<dbReference type="Gene3D" id="3.30.230.10">
    <property type="match status" value="1"/>
</dbReference>
<evidence type="ECO:0000256" key="2">
    <source>
        <dbReference type="PROSITE-ProRule" id="PRU01122"/>
    </source>
</evidence>
<dbReference type="GO" id="GO:0004176">
    <property type="term" value="F:ATP-dependent peptidase activity"/>
    <property type="evidence" value="ECO:0007669"/>
    <property type="project" value="UniProtKB-UniRule"/>
</dbReference>
<dbReference type="PRINTS" id="PR00830">
    <property type="entry name" value="ENDOLAPTASE"/>
</dbReference>
<dbReference type="PROSITE" id="PS00675">
    <property type="entry name" value="SIGMA54_INTERACT_1"/>
    <property type="match status" value="1"/>
</dbReference>
<dbReference type="Pfam" id="PF20436">
    <property type="entry name" value="LonB_AAA-LID"/>
    <property type="match status" value="1"/>
</dbReference>
<dbReference type="GO" id="GO:0005524">
    <property type="term" value="F:ATP binding"/>
    <property type="evidence" value="ECO:0007669"/>
    <property type="project" value="InterPro"/>
</dbReference>
<feature type="coiled-coil region" evidence="3">
    <location>
        <begin position="531"/>
        <end position="558"/>
    </location>
</feature>
<dbReference type="GO" id="GO:0004252">
    <property type="term" value="F:serine-type endopeptidase activity"/>
    <property type="evidence" value="ECO:0007669"/>
    <property type="project" value="UniProtKB-UniRule"/>
</dbReference>
<dbReference type="GO" id="GO:0006508">
    <property type="term" value="P:proteolysis"/>
    <property type="evidence" value="ECO:0007669"/>
    <property type="project" value="UniProtKB-KW"/>
</dbReference>
<proteinExistence type="inferred from homology"/>
<evidence type="ECO:0000259" key="5">
    <source>
        <dbReference type="PROSITE" id="PS51786"/>
    </source>
</evidence>
<dbReference type="EC" id="3.4.21.53" evidence="2"/>
<keyword evidence="3" id="KW-0175">Coiled coil</keyword>
<feature type="domain" description="Lon proteolytic" evidence="5">
    <location>
        <begin position="567"/>
        <end position="762"/>
    </location>
</feature>
<keyword evidence="1 2" id="KW-0645">Protease</keyword>
<accession>A0A4V3CXS2</accession>
<dbReference type="Pfam" id="PF05362">
    <property type="entry name" value="Lon_C"/>
    <property type="match status" value="1"/>
</dbReference>
<sequence length="805" mass="91076">MDKYKIPISNLDFNFKAEELDFETTEELSAIDEEIIGQNRAADSLDFGMRVNKSGYNIFMAGESGTGKSTYAENMAEEKSAKMEQPKDILYVFNFSEPEKPRVMRVPAGMGNDLKTDMEKIVEELQEEIPRAFEGEEYEAERKEILNEYQPKSNKVMQEFEDSARERGFMLQNTSQGLVPVPIDEDGEPISREDFQEMDDEKKDEIRNKSQKIQNEISQIMREIRSIKEEAQDELAALEKKIGISVVQPIICHLQDKYEDCEEIVNYLEEVQEDIVDNIDRFRSNDEDQQNPFLAMQQDDDGSFFIRYQINIFVNNSKTEGAPVIYEKNPTYYNLFGKIEGKSQFGTITTNFTMIRSGSLHRANGGFLIVHAKDLLTNPFCWDTLKRALINQEITVENIGEQYRSVPIITLKPEAVELDLKIIMIGSPYIYYLLYNYDDEFSELFKIKADFDIEMERNKKNIAKFADFISSVINRDELKEFSAEAVAAMIDFSSRLTGDREKLSTKFNEIIEILVEADVWSDSFGEEIVSASSVKKAIDEKERRSNLLEEKIQEQIDRDHLLLDVSGSEIGQINGLSVYQAGNYSFGRPARITARSYLGKEGVINIEREAKMSGRIHSKGVMILTGYLGGKYAQDSPLSLTASIAFEQSYGGVDGDSATCAEVVALLSSLAGIPVRQDIAITGSMNQKGVVQPIGGVNEKIEGFFKVCQAKGLTGEQGVIIPHRNLDNLMLNQEVVEAVAQGKFNLYSIDDIDQALEIMLAKEADQIHSAVKEKLEEYAELEAESYGELEEDEEENNAENNSDED</sequence>
<dbReference type="InterPro" id="IPR046843">
    <property type="entry name" value="LonB_AAA-LID"/>
</dbReference>
<feature type="coiled-coil region" evidence="3">
    <location>
        <begin position="203"/>
        <end position="241"/>
    </location>
</feature>
<dbReference type="AlphaFoldDB" id="A0A4V3CXS2"/>
<dbReference type="Gene3D" id="1.10.8.60">
    <property type="match status" value="1"/>
</dbReference>
<dbReference type="Pfam" id="PF13654">
    <property type="entry name" value="AAA_32"/>
    <property type="match status" value="1"/>
</dbReference>
<keyword evidence="2" id="KW-0720">Serine protease</keyword>
<comment type="catalytic activity">
    <reaction evidence="2">
        <text>Hydrolysis of proteins in presence of ATP.</text>
        <dbReference type="EC" id="3.4.21.53"/>
    </reaction>
</comment>
<name>A0A4V3CXS2_9FIRM</name>
<dbReference type="PROSITE" id="PS51786">
    <property type="entry name" value="LON_PROTEOLYTIC"/>
    <property type="match status" value="1"/>
</dbReference>
<dbReference type="InterPro" id="IPR020568">
    <property type="entry name" value="Ribosomal_Su5_D2-typ_SF"/>
</dbReference>
<feature type="active site" evidence="2">
    <location>
        <position position="700"/>
    </location>
</feature>
<dbReference type="EMBL" id="SNXX01000017">
    <property type="protein sequence ID" value="TDP91308.1"/>
    <property type="molecule type" value="Genomic_DNA"/>
</dbReference>
<evidence type="ECO:0000313" key="6">
    <source>
        <dbReference type="EMBL" id="TDP91308.1"/>
    </source>
</evidence>
<dbReference type="RefSeq" id="WP_133530711.1">
    <property type="nucleotide sequence ID" value="NZ_SNXX01000017.1"/>
</dbReference>
<dbReference type="Pfam" id="PF20437">
    <property type="entry name" value="LonC_helical"/>
    <property type="match status" value="1"/>
</dbReference>
<dbReference type="InterPro" id="IPR046844">
    <property type="entry name" value="Lon-like_helical"/>
</dbReference>
<dbReference type="InterPro" id="IPR025662">
    <property type="entry name" value="Sigma_54_int_dom_ATP-bd_1"/>
</dbReference>
<evidence type="ECO:0000256" key="1">
    <source>
        <dbReference type="ARBA" id="ARBA00022670"/>
    </source>
</evidence>